<evidence type="ECO:0000256" key="2">
    <source>
        <dbReference type="ARBA" id="ARBA00004173"/>
    </source>
</evidence>
<feature type="binding site" evidence="25">
    <location>
        <position position="209"/>
    </location>
    <ligand>
        <name>Mg(2+)</name>
        <dbReference type="ChEBI" id="CHEBI:18420"/>
    </ligand>
</feature>
<gene>
    <name evidence="27" type="ORF">FSCOSCO3_A030261</name>
</gene>
<protein>
    <recommendedName>
        <fullName evidence="20">Citramalyl-CoA lyase, mitochondrial</fullName>
        <ecNumber evidence="4">2.3.3.9</ecNumber>
        <ecNumber evidence="18">3.1.2.30</ecNumber>
        <ecNumber evidence="19">4.1.3.25</ecNumber>
    </recommendedName>
    <alternativeName>
        <fullName evidence="22">(3S)-malyl-CoA thioesterase</fullName>
    </alternativeName>
    <alternativeName>
        <fullName evidence="23">Beta-methylmalate synthase</fullName>
    </alternativeName>
    <alternativeName>
        <fullName evidence="21">Malate synthase</fullName>
    </alternativeName>
</protein>
<comment type="catalytic activity">
    <reaction evidence="13">
        <text>glyoxylate + acetyl-CoA + H2O = (S)-malate + CoA + H(+)</text>
        <dbReference type="Rhea" id="RHEA:18181"/>
        <dbReference type="ChEBI" id="CHEBI:15377"/>
        <dbReference type="ChEBI" id="CHEBI:15378"/>
        <dbReference type="ChEBI" id="CHEBI:15589"/>
        <dbReference type="ChEBI" id="CHEBI:36655"/>
        <dbReference type="ChEBI" id="CHEBI:57287"/>
        <dbReference type="ChEBI" id="CHEBI:57288"/>
        <dbReference type="EC" id="2.3.3.9"/>
    </reaction>
</comment>
<dbReference type="InterPro" id="IPR040186">
    <property type="entry name" value="Citramalyl-CoA_lyase"/>
</dbReference>
<comment type="subunit">
    <text evidence="3">Homotrimer.</text>
</comment>
<evidence type="ECO:0000256" key="5">
    <source>
        <dbReference type="ARBA" id="ARBA00022679"/>
    </source>
</evidence>
<keyword evidence="9" id="KW-0809">Transit peptide</keyword>
<evidence type="ECO:0000256" key="14">
    <source>
        <dbReference type="ARBA" id="ARBA00051623"/>
    </source>
</evidence>
<comment type="catalytic activity">
    <reaction evidence="14">
        <text>propanoyl-CoA + glyoxylate + H2O = 3-methylmalate + CoA + H(+)</text>
        <dbReference type="Rhea" id="RHEA:47628"/>
        <dbReference type="ChEBI" id="CHEBI:15377"/>
        <dbReference type="ChEBI" id="CHEBI:15378"/>
        <dbReference type="ChEBI" id="CHEBI:36655"/>
        <dbReference type="ChEBI" id="CHEBI:57287"/>
        <dbReference type="ChEBI" id="CHEBI:57392"/>
        <dbReference type="ChEBI" id="CHEBI:87810"/>
    </reaction>
</comment>
<proteinExistence type="inferred from homology"/>
<evidence type="ECO:0000256" key="17">
    <source>
        <dbReference type="ARBA" id="ARBA00061542"/>
    </source>
</evidence>
<evidence type="ECO:0000256" key="13">
    <source>
        <dbReference type="ARBA" id="ARBA00047918"/>
    </source>
</evidence>
<evidence type="ECO:0000256" key="23">
    <source>
        <dbReference type="ARBA" id="ARBA00083020"/>
    </source>
</evidence>
<evidence type="ECO:0000313" key="27">
    <source>
        <dbReference type="EMBL" id="CAK6959132.1"/>
    </source>
</evidence>
<comment type="catalytic activity">
    <reaction evidence="15">
        <text>(3S)-citramalyl-CoA = pyruvate + acetyl-CoA</text>
        <dbReference type="Rhea" id="RHEA:22612"/>
        <dbReference type="ChEBI" id="CHEBI:15361"/>
        <dbReference type="ChEBI" id="CHEBI:57288"/>
        <dbReference type="ChEBI" id="CHEBI:58668"/>
        <dbReference type="EC" id="4.1.3.25"/>
    </reaction>
</comment>
<feature type="binding site" evidence="24">
    <location>
        <position position="174"/>
    </location>
    <ligand>
        <name>substrate</name>
    </ligand>
</feature>
<dbReference type="GO" id="GO:0106064">
    <property type="term" value="P:regulation of cobalamin metabolic process"/>
    <property type="evidence" value="ECO:0007669"/>
    <property type="project" value="UniProtKB-ARBA"/>
</dbReference>
<dbReference type="EMBL" id="CAWUFR010000038">
    <property type="protein sequence ID" value="CAK6959132.1"/>
    <property type="molecule type" value="Genomic_DNA"/>
</dbReference>
<evidence type="ECO:0000259" key="26">
    <source>
        <dbReference type="Pfam" id="PF03328"/>
    </source>
</evidence>
<evidence type="ECO:0000256" key="10">
    <source>
        <dbReference type="ARBA" id="ARBA00022990"/>
    </source>
</evidence>
<evidence type="ECO:0000256" key="21">
    <source>
        <dbReference type="ARBA" id="ARBA00076231"/>
    </source>
</evidence>
<comment type="similarity">
    <text evidence="17">Belongs to the HpcH/HpaI aldolase family. Citrate lyase beta subunit-like subfamily.</text>
</comment>
<dbReference type="GO" id="GO:0004474">
    <property type="term" value="F:malate synthase activity"/>
    <property type="evidence" value="ECO:0007669"/>
    <property type="project" value="UniProtKB-EC"/>
</dbReference>
<evidence type="ECO:0000256" key="1">
    <source>
        <dbReference type="ARBA" id="ARBA00001946"/>
    </source>
</evidence>
<dbReference type="PANTHER" id="PTHR11105:SF0">
    <property type="entry name" value="CITRAMALYL-COA LYASE, MITOCHONDRIAL"/>
    <property type="match status" value="1"/>
</dbReference>
<evidence type="ECO:0000256" key="15">
    <source>
        <dbReference type="ARBA" id="ARBA00051672"/>
    </source>
</evidence>
<keyword evidence="6 25" id="KW-0479">Metal-binding</keyword>
<dbReference type="Gene3D" id="3.20.20.60">
    <property type="entry name" value="Phosphoenolpyruvate-binding domains"/>
    <property type="match status" value="1"/>
</dbReference>
<evidence type="ECO:0000256" key="8">
    <source>
        <dbReference type="ARBA" id="ARBA00022842"/>
    </source>
</evidence>
<feature type="binding site" evidence="24">
    <location>
        <position position="110"/>
    </location>
    <ligand>
        <name>substrate</name>
    </ligand>
</feature>
<evidence type="ECO:0000256" key="12">
    <source>
        <dbReference type="ARBA" id="ARBA00023239"/>
    </source>
</evidence>
<dbReference type="PIRSF" id="PIRSF015582">
    <property type="entry name" value="Cit_lyase_B"/>
    <property type="match status" value="1"/>
</dbReference>
<dbReference type="PANTHER" id="PTHR11105">
    <property type="entry name" value="CITRATE LYASE SUBUNIT BETA-RELATED"/>
    <property type="match status" value="1"/>
</dbReference>
<evidence type="ECO:0000256" key="25">
    <source>
        <dbReference type="PIRSR" id="PIRSR015582-2"/>
    </source>
</evidence>
<dbReference type="AlphaFoldDB" id="A0AAV1NKW6"/>
<comment type="function">
    <text evidence="16">Mitochondrial citramalyl-CoA lyase indirectly involved in the vitamin B12 metabolism. Converts citramalyl-CoA into acetyl-CoA and pyruvate in the C5-dicarboxylate catabolism pathway. The C5-dicarboxylate catabolism pathway is required to detoxify itaconate, a vitamin B12-poisoning metabolite. Also acts as a malate synthase in vitro, converting glyoxylate and acetyl-CoA to malate. Also displays malyl-CoA thioesterase activity. Also acts as a beta-methylmalate synthase in vitro, by mediating conversion of glyoxylate and propionyl-CoA to beta-methylmalate. Also has very weak citramalate synthase activity in vitro.</text>
</comment>
<keyword evidence="7" id="KW-0378">Hydrolase</keyword>
<dbReference type="InterPro" id="IPR011206">
    <property type="entry name" value="Citrate_lyase_beta/mcl1/mcl2"/>
</dbReference>
<comment type="subcellular location">
    <subcellularLocation>
        <location evidence="2">Mitochondrion</location>
    </subcellularLocation>
</comment>
<dbReference type="GO" id="GO:0016787">
    <property type="term" value="F:hydrolase activity"/>
    <property type="evidence" value="ECO:0007669"/>
    <property type="project" value="UniProtKB-KW"/>
</dbReference>
<name>A0AAV1NKW6_SCOSC</name>
<keyword evidence="10" id="KW-0007">Acetylation</keyword>
<evidence type="ECO:0000256" key="22">
    <source>
        <dbReference type="ARBA" id="ARBA00076788"/>
    </source>
</evidence>
<evidence type="ECO:0000256" key="3">
    <source>
        <dbReference type="ARBA" id="ARBA00011233"/>
    </source>
</evidence>
<dbReference type="Proteomes" id="UP001314229">
    <property type="component" value="Unassembled WGS sequence"/>
</dbReference>
<accession>A0AAV1NKW6</accession>
<dbReference type="EC" id="4.1.3.25" evidence="19"/>
<sequence length="343" mass="38223">MAAHVTRAVRRLLPQESGWLLPAAWHSYTGGWRHHHHSAGTSLRYIPRRAVLYCPGNDERKLRKLASLHVDCAVLDCEDGVALSKKTEARETIPRMLAELDLGRTEKCVRVNSVSSGLAEADLQVILKAEVLPPAIMLPKVEDAQEVQWFVDRFQHNLKGRALTEPIRLVTFVETAVGLLNFKVVCEEIRRLAPKAGLHHDGVVFGSDDFCASIGATRTKDARELLYARQKVVVTTKAFGLQAIDLVHIDYKDLEGLRQQAQEGALMGFTGKQVIHPGQVPVVQEEFSPSQQRVQWAKELIAAFDQHQKEGKGAFTFRGSMIDMPSLKQAQNILTLSATMPEK</sequence>
<feature type="domain" description="HpcH/HpaI aldolase/citrate lyase" evidence="26">
    <location>
        <begin position="49"/>
        <end position="277"/>
    </location>
</feature>
<dbReference type="FunFam" id="3.20.20.60:FF:000014">
    <property type="entry name" value="Citrate lyase subunit beta-like protein"/>
    <property type="match status" value="1"/>
</dbReference>
<dbReference type="GO" id="GO:0047777">
    <property type="term" value="F:(S)-citramalyl-CoA lyase activity"/>
    <property type="evidence" value="ECO:0007669"/>
    <property type="project" value="UniProtKB-EC"/>
</dbReference>
<dbReference type="InterPro" id="IPR040442">
    <property type="entry name" value="Pyrv_kinase-like_dom_sf"/>
</dbReference>
<evidence type="ECO:0000256" key="20">
    <source>
        <dbReference type="ARBA" id="ARBA00072098"/>
    </source>
</evidence>
<comment type="caution">
    <text evidence="27">The sequence shown here is derived from an EMBL/GenBank/DDBJ whole genome shotgun (WGS) entry which is preliminary data.</text>
</comment>
<evidence type="ECO:0000256" key="19">
    <source>
        <dbReference type="ARBA" id="ARBA00066840"/>
    </source>
</evidence>
<evidence type="ECO:0000256" key="16">
    <source>
        <dbReference type="ARBA" id="ARBA00055540"/>
    </source>
</evidence>
<evidence type="ECO:0000256" key="24">
    <source>
        <dbReference type="PIRSR" id="PIRSR015582-1"/>
    </source>
</evidence>
<dbReference type="InterPro" id="IPR005000">
    <property type="entry name" value="Aldolase/citrate-lyase_domain"/>
</dbReference>
<keyword evidence="8 25" id="KW-0460">Magnesium</keyword>
<dbReference type="SUPFAM" id="SSF51621">
    <property type="entry name" value="Phosphoenolpyruvate/pyruvate domain"/>
    <property type="match status" value="1"/>
</dbReference>
<evidence type="ECO:0000256" key="6">
    <source>
        <dbReference type="ARBA" id="ARBA00022723"/>
    </source>
</evidence>
<dbReference type="GO" id="GO:0005739">
    <property type="term" value="C:mitochondrion"/>
    <property type="evidence" value="ECO:0007669"/>
    <property type="project" value="UniProtKB-SubCell"/>
</dbReference>
<evidence type="ECO:0000256" key="11">
    <source>
        <dbReference type="ARBA" id="ARBA00023128"/>
    </source>
</evidence>
<evidence type="ECO:0000256" key="7">
    <source>
        <dbReference type="ARBA" id="ARBA00022801"/>
    </source>
</evidence>
<dbReference type="GO" id="GO:0046872">
    <property type="term" value="F:metal ion binding"/>
    <property type="evidence" value="ECO:0007669"/>
    <property type="project" value="UniProtKB-KW"/>
</dbReference>
<feature type="binding site" evidence="25">
    <location>
        <position position="174"/>
    </location>
    <ligand>
        <name>Mg(2+)</name>
        <dbReference type="ChEBI" id="CHEBI:18420"/>
    </ligand>
</feature>
<dbReference type="EC" id="3.1.2.30" evidence="18"/>
<reference evidence="27 28" key="1">
    <citation type="submission" date="2024-01" db="EMBL/GenBank/DDBJ databases">
        <authorList>
            <person name="Alioto T."/>
            <person name="Alioto T."/>
            <person name="Gomez Garrido J."/>
        </authorList>
    </citation>
    <scope>NUCLEOTIDE SEQUENCE [LARGE SCALE GENOMIC DNA]</scope>
</reference>
<keyword evidence="12 27" id="KW-0456">Lyase</keyword>
<dbReference type="InterPro" id="IPR015813">
    <property type="entry name" value="Pyrv/PenolPyrv_kinase-like_dom"/>
</dbReference>
<evidence type="ECO:0000313" key="28">
    <source>
        <dbReference type="Proteomes" id="UP001314229"/>
    </source>
</evidence>
<keyword evidence="5" id="KW-0808">Transferase</keyword>
<dbReference type="Pfam" id="PF03328">
    <property type="entry name" value="HpcH_HpaI"/>
    <property type="match status" value="1"/>
</dbReference>
<keyword evidence="11" id="KW-0496">Mitochondrion</keyword>
<evidence type="ECO:0000256" key="9">
    <source>
        <dbReference type="ARBA" id="ARBA00022946"/>
    </source>
</evidence>
<keyword evidence="28" id="KW-1185">Reference proteome</keyword>
<evidence type="ECO:0000256" key="18">
    <source>
        <dbReference type="ARBA" id="ARBA00066460"/>
    </source>
</evidence>
<organism evidence="27 28">
    <name type="scientific">Scomber scombrus</name>
    <name type="common">Atlantic mackerel</name>
    <name type="synonym">Scomber vernalis</name>
    <dbReference type="NCBI Taxonomy" id="13677"/>
    <lineage>
        <taxon>Eukaryota</taxon>
        <taxon>Metazoa</taxon>
        <taxon>Chordata</taxon>
        <taxon>Craniata</taxon>
        <taxon>Vertebrata</taxon>
        <taxon>Euteleostomi</taxon>
        <taxon>Actinopterygii</taxon>
        <taxon>Neopterygii</taxon>
        <taxon>Teleostei</taxon>
        <taxon>Neoteleostei</taxon>
        <taxon>Acanthomorphata</taxon>
        <taxon>Pelagiaria</taxon>
        <taxon>Scombriformes</taxon>
        <taxon>Scombridae</taxon>
        <taxon>Scomber</taxon>
    </lineage>
</organism>
<comment type="cofactor">
    <cofactor evidence="1">
        <name>Mg(2+)</name>
        <dbReference type="ChEBI" id="CHEBI:18420"/>
    </cofactor>
</comment>
<evidence type="ECO:0000256" key="4">
    <source>
        <dbReference type="ARBA" id="ARBA00012636"/>
    </source>
</evidence>
<dbReference type="EC" id="2.3.3.9" evidence="4"/>